<proteinExistence type="inferred from homology"/>
<dbReference type="InterPro" id="IPR033120">
    <property type="entry name" value="HOTDOG_ACOT"/>
</dbReference>
<dbReference type="GO" id="GO:0005829">
    <property type="term" value="C:cytosol"/>
    <property type="evidence" value="ECO:0007669"/>
    <property type="project" value="TreeGrafter"/>
</dbReference>
<sequence length="171" mass="19268">MEAKKARESRSVTSIHVMPNDTNNHGTFFGGKLMMYVDNIGAIAAMRHARQLVVTASIDSVDFLHPIKAGSSVCLEATVTWTHHTSMEVFVKIITEDLMTGERTLCTTSFLTFVALGPDGKVVPVPKVIPESEEEKMLYDTAEKRYLHRKERRSETKAFVSKLTLNKPWER</sequence>
<dbReference type="EMBL" id="SRJD01000016">
    <property type="protein sequence ID" value="TGA97150.1"/>
    <property type="molecule type" value="Genomic_DNA"/>
</dbReference>
<dbReference type="RefSeq" id="WP_135349241.1">
    <property type="nucleotide sequence ID" value="NZ_SRJD01000016.1"/>
</dbReference>
<dbReference type="InterPro" id="IPR040170">
    <property type="entry name" value="Cytosol_ACT"/>
</dbReference>
<dbReference type="OrthoDB" id="9791628at2"/>
<dbReference type="GO" id="GO:0009062">
    <property type="term" value="P:fatty acid catabolic process"/>
    <property type="evidence" value="ECO:0007669"/>
    <property type="project" value="TreeGrafter"/>
</dbReference>
<accession>A0A4Z0GL97</accession>
<dbReference type="Gene3D" id="3.10.129.10">
    <property type="entry name" value="Hotdog Thioesterase"/>
    <property type="match status" value="1"/>
</dbReference>
<evidence type="ECO:0000256" key="3">
    <source>
        <dbReference type="PROSITE-ProRule" id="PRU01106"/>
    </source>
</evidence>
<gene>
    <name evidence="5" type="ORF">E4665_13065</name>
</gene>
<dbReference type="SUPFAM" id="SSF54637">
    <property type="entry name" value="Thioesterase/thiol ester dehydrase-isomerase"/>
    <property type="match status" value="1"/>
</dbReference>
<evidence type="ECO:0000313" key="5">
    <source>
        <dbReference type="EMBL" id="TGA97150.1"/>
    </source>
</evidence>
<name>A0A4Z0GL97_9BACL</name>
<dbReference type="PROSITE" id="PS51770">
    <property type="entry name" value="HOTDOG_ACOT"/>
    <property type="match status" value="1"/>
</dbReference>
<comment type="caution">
    <text evidence="5">The sequence shown here is derived from an EMBL/GenBank/DDBJ whole genome shotgun (WGS) entry which is preliminary data.</text>
</comment>
<dbReference type="CDD" id="cd03442">
    <property type="entry name" value="BFIT_BACH"/>
    <property type="match status" value="1"/>
</dbReference>
<dbReference type="PANTHER" id="PTHR11049">
    <property type="entry name" value="ACYL COENZYME A THIOESTER HYDROLASE"/>
    <property type="match status" value="1"/>
</dbReference>
<evidence type="ECO:0000256" key="2">
    <source>
        <dbReference type="ARBA" id="ARBA00022801"/>
    </source>
</evidence>
<comment type="similarity">
    <text evidence="1">Belongs to the acyl coenzyme A hydrolase family.</text>
</comment>
<protein>
    <submittedName>
        <fullName evidence="5">Acyl-CoA thioesterase</fullName>
    </submittedName>
</protein>
<dbReference type="Pfam" id="PF03061">
    <property type="entry name" value="4HBT"/>
    <property type="match status" value="1"/>
</dbReference>
<keyword evidence="6" id="KW-1185">Reference proteome</keyword>
<dbReference type="AlphaFoldDB" id="A0A4Z0GL97"/>
<evidence type="ECO:0000259" key="4">
    <source>
        <dbReference type="PROSITE" id="PS51770"/>
    </source>
</evidence>
<reference evidence="5 6" key="1">
    <citation type="journal article" date="2015" name="Int. J. Syst. Evol. Microbiol.">
        <title>Sporolactobacillus shoreae sp. nov. and Sporolactobacillus spathodeae sp. nov., two spore-forming lactic acid bacteria isolated from tree barks in Thailand.</title>
        <authorList>
            <person name="Thamacharoensuk T."/>
            <person name="Kitahara M."/>
            <person name="Ohkuma M."/>
            <person name="Thongchul N."/>
            <person name="Tanasupawat S."/>
        </authorList>
    </citation>
    <scope>NUCLEOTIDE SEQUENCE [LARGE SCALE GENOMIC DNA]</scope>
    <source>
        <strain evidence="5 6">BK92</strain>
    </source>
</reference>
<organism evidence="5 6">
    <name type="scientific">Sporolactobacillus shoreae</name>
    <dbReference type="NCBI Taxonomy" id="1465501"/>
    <lineage>
        <taxon>Bacteria</taxon>
        <taxon>Bacillati</taxon>
        <taxon>Bacillota</taxon>
        <taxon>Bacilli</taxon>
        <taxon>Bacillales</taxon>
        <taxon>Sporolactobacillaceae</taxon>
        <taxon>Sporolactobacillus</taxon>
    </lineage>
</organism>
<evidence type="ECO:0000313" key="6">
    <source>
        <dbReference type="Proteomes" id="UP000298347"/>
    </source>
</evidence>
<feature type="domain" description="HotDog ACOT-type" evidence="4">
    <location>
        <begin position="7"/>
        <end position="119"/>
    </location>
</feature>
<dbReference type="InterPro" id="IPR029069">
    <property type="entry name" value="HotDog_dom_sf"/>
</dbReference>
<evidence type="ECO:0000256" key="1">
    <source>
        <dbReference type="ARBA" id="ARBA00010458"/>
    </source>
</evidence>
<dbReference type="GO" id="GO:0052816">
    <property type="term" value="F:long-chain fatty acyl-CoA hydrolase activity"/>
    <property type="evidence" value="ECO:0007669"/>
    <property type="project" value="TreeGrafter"/>
</dbReference>
<keyword evidence="2 3" id="KW-0378">Hydrolase</keyword>
<dbReference type="InterPro" id="IPR006683">
    <property type="entry name" value="Thioestr_dom"/>
</dbReference>
<dbReference type="Proteomes" id="UP000298347">
    <property type="component" value="Unassembled WGS sequence"/>
</dbReference>
<dbReference type="PANTHER" id="PTHR11049:SF24">
    <property type="entry name" value="CYTOSOLIC ACYL COENZYME A THIOESTER HYDROLASE"/>
    <property type="match status" value="1"/>
</dbReference>
<dbReference type="GO" id="GO:0006637">
    <property type="term" value="P:acyl-CoA metabolic process"/>
    <property type="evidence" value="ECO:0007669"/>
    <property type="project" value="TreeGrafter"/>
</dbReference>